<evidence type="ECO:0000313" key="1">
    <source>
        <dbReference type="EMBL" id="BEP29275.1"/>
    </source>
</evidence>
<reference evidence="1 2" key="1">
    <citation type="submission" date="2023-08" db="EMBL/GenBank/DDBJ databases">
        <title>Helicovermis profunda gen. nov., sp. nov., a novel mesophilic, fermentative bacterium within the Bacillota from a deep-sea hydrothermal vent chimney.</title>
        <authorList>
            <person name="Miyazaki U."/>
            <person name="Mizutani D."/>
            <person name="Hashimoto Y."/>
            <person name="Tame A."/>
            <person name="Sawayama S."/>
            <person name="Miyazaki J."/>
            <person name="Takai K."/>
            <person name="Nakagawa S."/>
        </authorList>
    </citation>
    <scope>NUCLEOTIDE SEQUENCE [LARGE SCALE GENOMIC DNA]</scope>
    <source>
        <strain evidence="1 2">S502</strain>
    </source>
</reference>
<dbReference type="Proteomes" id="UP001321786">
    <property type="component" value="Chromosome"/>
</dbReference>
<proteinExistence type="predicted"/>
<dbReference type="KEGG" id="hprf:HLPR_16060"/>
<evidence type="ECO:0000313" key="2">
    <source>
        <dbReference type="Proteomes" id="UP001321786"/>
    </source>
</evidence>
<name>A0AAU9ES41_9FIRM</name>
<gene>
    <name evidence="1" type="ORF">HLPR_16060</name>
</gene>
<dbReference type="EMBL" id="AP028654">
    <property type="protein sequence ID" value="BEP29275.1"/>
    <property type="molecule type" value="Genomic_DNA"/>
</dbReference>
<dbReference type="AlphaFoldDB" id="A0AAU9ES41"/>
<organism evidence="1 2">
    <name type="scientific">Helicovermis profundi</name>
    <dbReference type="NCBI Taxonomy" id="3065157"/>
    <lineage>
        <taxon>Bacteria</taxon>
        <taxon>Bacillati</taxon>
        <taxon>Bacillota</taxon>
        <taxon>Clostridia</taxon>
        <taxon>Helicovermis</taxon>
    </lineage>
</organism>
<sequence>MSDEFLKEAMNLLTEVEAESAIKSKAMDLYFRYINFSEDKENRDNDIEKLGVSV</sequence>
<protein>
    <submittedName>
        <fullName evidence="1">Uncharacterized protein</fullName>
    </submittedName>
</protein>
<keyword evidence="2" id="KW-1185">Reference proteome</keyword>
<dbReference type="RefSeq" id="WP_338534920.1">
    <property type="nucleotide sequence ID" value="NZ_AP028654.1"/>
</dbReference>
<accession>A0AAU9ES41</accession>